<evidence type="ECO:0000313" key="3">
    <source>
        <dbReference type="Proteomes" id="UP000075809"/>
    </source>
</evidence>
<reference evidence="2 3" key="1">
    <citation type="submission" date="2015-09" db="EMBL/GenBank/DDBJ databases">
        <title>Trachymyrmex zeteki WGS genome.</title>
        <authorList>
            <person name="Nygaard S."/>
            <person name="Hu H."/>
            <person name="Boomsma J."/>
            <person name="Zhang G."/>
        </authorList>
    </citation>
    <scope>NUCLEOTIDE SEQUENCE [LARGE SCALE GENOMIC DNA]</scope>
    <source>
        <strain evidence="2">Tzet28-1</strain>
        <tissue evidence="2">Whole body</tissue>
    </source>
</reference>
<sequence>MMNEVVRKNDFAVIGVEFRASEQRPGAGLRDHGTDTVTLSMTPDCRNVRWRLPHYKSVALLASPRESEGGTIRSANGFLIIRLRLCRTTCIRAEKDSEEMGELEVLETEVFYPPDPKRERNSRLKSAASEPAGRTKGIVIPASVSSRILSPRKKRDRGRRKRRPMMNRPIRKAKKKKGVTIVETTPRVRVRRARRCTKVLHDKSWTSVLFSCPRTRAC</sequence>
<dbReference type="EMBL" id="KQ982383">
    <property type="protein sequence ID" value="KYQ56963.1"/>
    <property type="molecule type" value="Genomic_DNA"/>
</dbReference>
<accession>A0A151X9C0</accession>
<evidence type="ECO:0000256" key="1">
    <source>
        <dbReference type="SAM" id="MobiDB-lite"/>
    </source>
</evidence>
<evidence type="ECO:0000313" key="2">
    <source>
        <dbReference type="EMBL" id="KYQ56963.1"/>
    </source>
</evidence>
<gene>
    <name evidence="2" type="ORF">ALC60_04167</name>
</gene>
<proteinExistence type="predicted"/>
<organism evidence="2 3">
    <name type="scientific">Mycetomoellerius zeteki</name>
    <dbReference type="NCBI Taxonomy" id="64791"/>
    <lineage>
        <taxon>Eukaryota</taxon>
        <taxon>Metazoa</taxon>
        <taxon>Ecdysozoa</taxon>
        <taxon>Arthropoda</taxon>
        <taxon>Hexapoda</taxon>
        <taxon>Insecta</taxon>
        <taxon>Pterygota</taxon>
        <taxon>Neoptera</taxon>
        <taxon>Endopterygota</taxon>
        <taxon>Hymenoptera</taxon>
        <taxon>Apocrita</taxon>
        <taxon>Aculeata</taxon>
        <taxon>Formicoidea</taxon>
        <taxon>Formicidae</taxon>
        <taxon>Myrmicinae</taxon>
        <taxon>Mycetomoellerius</taxon>
    </lineage>
</organism>
<name>A0A151X9C0_9HYME</name>
<dbReference type="AlphaFoldDB" id="A0A151X9C0"/>
<keyword evidence="3" id="KW-1185">Reference proteome</keyword>
<feature type="region of interest" description="Disordered" evidence="1">
    <location>
        <begin position="114"/>
        <end position="134"/>
    </location>
</feature>
<dbReference type="Proteomes" id="UP000075809">
    <property type="component" value="Unassembled WGS sequence"/>
</dbReference>
<protein>
    <submittedName>
        <fullName evidence="2">Uncharacterized protein</fullName>
    </submittedName>
</protein>